<dbReference type="Proteomes" id="UP000015101">
    <property type="component" value="Unassembled WGS sequence"/>
</dbReference>
<reference evidence="3" key="1">
    <citation type="submission" date="2012-12" db="EMBL/GenBank/DDBJ databases">
        <authorList>
            <person name="Hellsten U."/>
            <person name="Grimwood J."/>
            <person name="Chapman J.A."/>
            <person name="Shapiro H."/>
            <person name="Aerts A."/>
            <person name="Otillar R.P."/>
            <person name="Terry A.Y."/>
            <person name="Boore J.L."/>
            <person name="Simakov O."/>
            <person name="Marletaz F."/>
            <person name="Cho S.-J."/>
            <person name="Edsinger-Gonzales E."/>
            <person name="Havlak P."/>
            <person name="Kuo D.-H."/>
            <person name="Larsson T."/>
            <person name="Lv J."/>
            <person name="Arendt D."/>
            <person name="Savage R."/>
            <person name="Osoegawa K."/>
            <person name="de Jong P."/>
            <person name="Lindberg D.R."/>
            <person name="Seaver E.C."/>
            <person name="Weisblat D.A."/>
            <person name="Putnam N.H."/>
            <person name="Grigoriev I.V."/>
            <person name="Rokhsar D.S."/>
        </authorList>
    </citation>
    <scope>NUCLEOTIDE SEQUENCE</scope>
</reference>
<dbReference type="OrthoDB" id="63112at2759"/>
<dbReference type="KEGG" id="hro:HELRODRAFT_187895"/>
<proteinExistence type="predicted"/>
<dbReference type="GeneID" id="20210711"/>
<keyword evidence="3" id="KW-1185">Reference proteome</keyword>
<dbReference type="InterPro" id="IPR013893">
    <property type="entry name" value="RNase_P_Rpp40"/>
</dbReference>
<protein>
    <submittedName>
        <fullName evidence="1 2">Uncharacterized protein</fullName>
    </submittedName>
</protein>
<dbReference type="Pfam" id="PF08584">
    <property type="entry name" value="Ribonuc_P_40"/>
    <property type="match status" value="1"/>
</dbReference>
<dbReference type="CTD" id="20210711"/>
<dbReference type="OMA" id="GEDNCAN"/>
<dbReference type="PANTHER" id="PTHR15396">
    <property type="entry name" value="RIBONUCLEASE P PROTEIN SUBUNIT P40"/>
    <property type="match status" value="1"/>
</dbReference>
<reference evidence="1 3" key="2">
    <citation type="journal article" date="2013" name="Nature">
        <title>Insights into bilaterian evolution from three spiralian genomes.</title>
        <authorList>
            <person name="Simakov O."/>
            <person name="Marletaz F."/>
            <person name="Cho S.J."/>
            <person name="Edsinger-Gonzales E."/>
            <person name="Havlak P."/>
            <person name="Hellsten U."/>
            <person name="Kuo D.H."/>
            <person name="Larsson T."/>
            <person name="Lv J."/>
            <person name="Arendt D."/>
            <person name="Savage R."/>
            <person name="Osoegawa K."/>
            <person name="de Jong P."/>
            <person name="Grimwood J."/>
            <person name="Chapman J.A."/>
            <person name="Shapiro H."/>
            <person name="Aerts A."/>
            <person name="Otillar R.P."/>
            <person name="Terry A.Y."/>
            <person name="Boore J.L."/>
            <person name="Grigoriev I.V."/>
            <person name="Lindberg D.R."/>
            <person name="Seaver E.C."/>
            <person name="Weisblat D.A."/>
            <person name="Putnam N.H."/>
            <person name="Rokhsar D.S."/>
        </authorList>
    </citation>
    <scope>NUCLEOTIDE SEQUENCE</scope>
</reference>
<dbReference type="EMBL" id="KB095811">
    <property type="protein sequence ID" value="ESO12480.1"/>
    <property type="molecule type" value="Genomic_DNA"/>
</dbReference>
<evidence type="ECO:0000313" key="3">
    <source>
        <dbReference type="Proteomes" id="UP000015101"/>
    </source>
</evidence>
<dbReference type="HOGENOM" id="CLU_065211_0_0_1"/>
<evidence type="ECO:0000313" key="2">
    <source>
        <dbReference type="EnsemblMetazoa" id="HelroP187895"/>
    </source>
</evidence>
<gene>
    <name evidence="2" type="primary">20210711</name>
    <name evidence="1" type="ORF">HELRODRAFT_187895</name>
</gene>
<organism evidence="2 3">
    <name type="scientific">Helobdella robusta</name>
    <name type="common">Californian leech</name>
    <dbReference type="NCBI Taxonomy" id="6412"/>
    <lineage>
        <taxon>Eukaryota</taxon>
        <taxon>Metazoa</taxon>
        <taxon>Spiralia</taxon>
        <taxon>Lophotrochozoa</taxon>
        <taxon>Annelida</taxon>
        <taxon>Clitellata</taxon>
        <taxon>Hirudinea</taxon>
        <taxon>Rhynchobdellida</taxon>
        <taxon>Glossiphoniidae</taxon>
        <taxon>Helobdella</taxon>
    </lineage>
</organism>
<dbReference type="GO" id="GO:0030677">
    <property type="term" value="C:ribonuclease P complex"/>
    <property type="evidence" value="ECO:0007669"/>
    <property type="project" value="InterPro"/>
</dbReference>
<dbReference type="EnsemblMetazoa" id="HelroT187895">
    <property type="protein sequence ID" value="HelroP187895"/>
    <property type="gene ID" value="HelroG187895"/>
</dbReference>
<dbReference type="InParanoid" id="T1FPG4"/>
<evidence type="ECO:0000313" key="1">
    <source>
        <dbReference type="EMBL" id="ESO12480.1"/>
    </source>
</evidence>
<dbReference type="PANTHER" id="PTHR15396:SF1">
    <property type="entry name" value="RIBONUCLEASE P PROTEIN SUBUNIT P40"/>
    <property type="match status" value="1"/>
</dbReference>
<dbReference type="STRING" id="6412.T1FPG4"/>
<sequence>MALFCSMNSKRQLILNVDKDTYQCLGFQGQPSKFHQKSKSKYVIEVNLKELPSKPKLFYKIKRQFLKNEQKFDVLFSWQAPSDEIESSSVQMYFKNKSFTCTEEKFITNSQVLHNTCVPYVDPDQPDSCLEGGGPEDFYEWMGAISCQCTFGDVDNYENHMLLPREACTVAKCSLLTLKGFFTSQMVESIFQQIRSISHNGNLTSEQQKNVLQLEPQHPWICMTMHGFVDAPVCWNRKENGFYISGVNNHSVIIFYRSPHLWSFLTQHPRNLSM</sequence>
<accession>T1FPG4</accession>
<dbReference type="GO" id="GO:0001682">
    <property type="term" value="P:tRNA 5'-leader removal"/>
    <property type="evidence" value="ECO:0007669"/>
    <property type="project" value="InterPro"/>
</dbReference>
<reference evidence="2" key="3">
    <citation type="submission" date="2015-06" db="UniProtKB">
        <authorList>
            <consortium name="EnsemblMetazoa"/>
        </authorList>
    </citation>
    <scope>IDENTIFICATION</scope>
</reference>
<name>T1FPG4_HELRO</name>
<dbReference type="RefSeq" id="XP_009009200.1">
    <property type="nucleotide sequence ID" value="XM_009010952.1"/>
</dbReference>
<dbReference type="AlphaFoldDB" id="T1FPG4"/>
<dbReference type="EMBL" id="AMQM01000172">
    <property type="status" value="NOT_ANNOTATED_CDS"/>
    <property type="molecule type" value="Genomic_DNA"/>
</dbReference>